<dbReference type="AlphaFoldDB" id="A0A7D4UPF9"/>
<dbReference type="InterPro" id="IPR029044">
    <property type="entry name" value="Nucleotide-diphossugar_trans"/>
</dbReference>
<accession>A0A7D4UPF9</accession>
<dbReference type="SUPFAM" id="SSF53448">
    <property type="entry name" value="Nucleotide-diphospho-sugar transferases"/>
    <property type="match status" value="1"/>
</dbReference>
<proteinExistence type="predicted"/>
<dbReference type="Gene3D" id="3.90.550.10">
    <property type="entry name" value="Spore Coat Polysaccharide Biosynthesis Protein SpsA, Chain A"/>
    <property type="match status" value="1"/>
</dbReference>
<dbReference type="KEGG" id="mmab:HQ865_11960"/>
<reference evidence="2 3" key="1">
    <citation type="submission" date="2020-05" db="EMBL/GenBank/DDBJ databases">
        <title>Mucilaginibacter mali sp. nov.</title>
        <authorList>
            <person name="Kim H.S."/>
            <person name="Lee K.C."/>
            <person name="Suh M.K."/>
            <person name="Kim J.-S."/>
            <person name="Han K.-I."/>
            <person name="Eom M.K."/>
            <person name="Shin Y.K."/>
            <person name="Lee J.-S."/>
        </authorList>
    </citation>
    <scope>NUCLEOTIDE SEQUENCE [LARGE SCALE GENOMIC DNA]</scope>
    <source>
        <strain evidence="2 3">G2-14</strain>
    </source>
</reference>
<dbReference type="RefSeq" id="WP_173415115.1">
    <property type="nucleotide sequence ID" value="NZ_CP054139.1"/>
</dbReference>
<dbReference type="Proteomes" id="UP000505355">
    <property type="component" value="Chromosome"/>
</dbReference>
<keyword evidence="3" id="KW-1185">Reference proteome</keyword>
<dbReference type="Pfam" id="PF00535">
    <property type="entry name" value="Glycos_transf_2"/>
    <property type="match status" value="1"/>
</dbReference>
<sequence>MISLSYIIATRNRLPLLKITLERLLNELQPGEEIVVVDGDSTDGAKEYLQQLFNEGHIHQFISEPDNNQAHGWNKAMLMAKGTIIKKIIDDDVYNYTAIRQCKNYMLANPQVDLCISNCLTTNILTPQTITEANRLEQYKKWQNGEVKSFTFSDVSMLIRKSALSYLGLFDTQFSMMDWEYALRCSWLRANIAYYTGYNSLSVGTPGNVTSKTSEARLKREGKIGMRKYEYFGDRADISLYSELKIAVGKVLFHKKYDPYADVNQLKAISDPELKEIYNSLYHHLEAYNQSRSGDFIL</sequence>
<protein>
    <submittedName>
        <fullName evidence="2">Glycosyltransferase</fullName>
    </submittedName>
</protein>
<dbReference type="InterPro" id="IPR050834">
    <property type="entry name" value="Glycosyltransf_2"/>
</dbReference>
<keyword evidence="2" id="KW-0808">Transferase</keyword>
<name>A0A7D4UPF9_9SPHI</name>
<dbReference type="EMBL" id="CP054139">
    <property type="protein sequence ID" value="QKJ30440.1"/>
    <property type="molecule type" value="Genomic_DNA"/>
</dbReference>
<gene>
    <name evidence="2" type="ORF">HQ865_11960</name>
</gene>
<dbReference type="InterPro" id="IPR001173">
    <property type="entry name" value="Glyco_trans_2-like"/>
</dbReference>
<evidence type="ECO:0000259" key="1">
    <source>
        <dbReference type="Pfam" id="PF00535"/>
    </source>
</evidence>
<feature type="domain" description="Glycosyltransferase 2-like" evidence="1">
    <location>
        <begin position="5"/>
        <end position="165"/>
    </location>
</feature>
<dbReference type="GO" id="GO:0016740">
    <property type="term" value="F:transferase activity"/>
    <property type="evidence" value="ECO:0007669"/>
    <property type="project" value="UniProtKB-KW"/>
</dbReference>
<dbReference type="PANTHER" id="PTHR43685">
    <property type="entry name" value="GLYCOSYLTRANSFERASE"/>
    <property type="match status" value="1"/>
</dbReference>
<dbReference type="PANTHER" id="PTHR43685:SF11">
    <property type="entry name" value="GLYCOSYLTRANSFERASE TAGX-RELATED"/>
    <property type="match status" value="1"/>
</dbReference>
<organism evidence="2 3">
    <name type="scientific">Mucilaginibacter mali</name>
    <dbReference type="NCBI Taxonomy" id="2740462"/>
    <lineage>
        <taxon>Bacteria</taxon>
        <taxon>Pseudomonadati</taxon>
        <taxon>Bacteroidota</taxon>
        <taxon>Sphingobacteriia</taxon>
        <taxon>Sphingobacteriales</taxon>
        <taxon>Sphingobacteriaceae</taxon>
        <taxon>Mucilaginibacter</taxon>
    </lineage>
</organism>
<evidence type="ECO:0000313" key="3">
    <source>
        <dbReference type="Proteomes" id="UP000505355"/>
    </source>
</evidence>
<evidence type="ECO:0000313" key="2">
    <source>
        <dbReference type="EMBL" id="QKJ30440.1"/>
    </source>
</evidence>